<keyword evidence="4" id="KW-0653">Protein transport</keyword>
<evidence type="ECO:0000256" key="1">
    <source>
        <dbReference type="ARBA" id="ARBA00004567"/>
    </source>
</evidence>
<keyword evidence="8" id="KW-0175">Coiled coil</keyword>
<evidence type="ECO:0000256" key="9">
    <source>
        <dbReference type="SAM" id="MobiDB-lite"/>
    </source>
</evidence>
<dbReference type="PANTHER" id="PTHR13437:SF2">
    <property type="entry name" value="NUCLEOPORIN P58_P45"/>
    <property type="match status" value="1"/>
</dbReference>
<organism evidence="10 11">
    <name type="scientific">Candidula unifasciata</name>
    <dbReference type="NCBI Taxonomy" id="100452"/>
    <lineage>
        <taxon>Eukaryota</taxon>
        <taxon>Metazoa</taxon>
        <taxon>Spiralia</taxon>
        <taxon>Lophotrochozoa</taxon>
        <taxon>Mollusca</taxon>
        <taxon>Gastropoda</taxon>
        <taxon>Heterobranchia</taxon>
        <taxon>Euthyneura</taxon>
        <taxon>Panpulmonata</taxon>
        <taxon>Eupulmonata</taxon>
        <taxon>Stylommatophora</taxon>
        <taxon>Helicina</taxon>
        <taxon>Helicoidea</taxon>
        <taxon>Geomitridae</taxon>
        <taxon>Candidula</taxon>
    </lineage>
</organism>
<feature type="compositionally biased region" description="Polar residues" evidence="9">
    <location>
        <begin position="548"/>
        <end position="561"/>
    </location>
</feature>
<dbReference type="GO" id="GO:0008139">
    <property type="term" value="F:nuclear localization sequence binding"/>
    <property type="evidence" value="ECO:0007669"/>
    <property type="project" value="InterPro"/>
</dbReference>
<dbReference type="AlphaFoldDB" id="A0A8S4A3M7"/>
<dbReference type="EMBL" id="CAJHNH020008537">
    <property type="protein sequence ID" value="CAG5136483.1"/>
    <property type="molecule type" value="Genomic_DNA"/>
</dbReference>
<dbReference type="OrthoDB" id="2538017at2759"/>
<feature type="region of interest" description="Disordered" evidence="9">
    <location>
        <begin position="548"/>
        <end position="574"/>
    </location>
</feature>
<evidence type="ECO:0000313" key="10">
    <source>
        <dbReference type="EMBL" id="CAG5136483.1"/>
    </source>
</evidence>
<evidence type="ECO:0000256" key="7">
    <source>
        <dbReference type="ARBA" id="ARBA00023242"/>
    </source>
</evidence>
<accession>A0A8S4A3M7</accession>
<protein>
    <recommendedName>
        <fullName evidence="12">Nucleoporin p58/p45</fullName>
    </recommendedName>
</protein>
<evidence type="ECO:0000256" key="6">
    <source>
        <dbReference type="ARBA" id="ARBA00023132"/>
    </source>
</evidence>
<reference evidence="10" key="1">
    <citation type="submission" date="2021-04" db="EMBL/GenBank/DDBJ databases">
        <authorList>
            <consortium name="Molecular Ecology Group"/>
        </authorList>
    </citation>
    <scope>NUCLEOTIDE SEQUENCE</scope>
</reference>
<evidence type="ECO:0000313" key="11">
    <source>
        <dbReference type="Proteomes" id="UP000678393"/>
    </source>
</evidence>
<dbReference type="Gene3D" id="6.10.140.1350">
    <property type="match status" value="1"/>
</dbReference>
<gene>
    <name evidence="10" type="ORF">CUNI_LOCUS22041</name>
</gene>
<keyword evidence="5" id="KW-0811">Translocation</keyword>
<evidence type="ECO:0000256" key="5">
    <source>
        <dbReference type="ARBA" id="ARBA00023010"/>
    </source>
</evidence>
<dbReference type="GO" id="GO:0017056">
    <property type="term" value="F:structural constituent of nuclear pore"/>
    <property type="evidence" value="ECO:0007669"/>
    <property type="project" value="InterPro"/>
</dbReference>
<feature type="coiled-coil region" evidence="8">
    <location>
        <begin position="291"/>
        <end position="353"/>
    </location>
</feature>
<dbReference type="InterPro" id="IPR024882">
    <property type="entry name" value="NUP58/p45/49"/>
</dbReference>
<keyword evidence="11" id="KW-1185">Reference proteome</keyword>
<evidence type="ECO:0000256" key="3">
    <source>
        <dbReference type="ARBA" id="ARBA00022816"/>
    </source>
</evidence>
<dbReference type="GO" id="GO:0005643">
    <property type="term" value="C:nuclear pore"/>
    <property type="evidence" value="ECO:0007669"/>
    <property type="project" value="UniProtKB-SubCell"/>
</dbReference>
<sequence>MPGFISGNPGTTVGTASPFSFGLPKTTTMFGQGSTTGATATSGFSFGLPKTTATGLLATPATTSTPAFAGFGVNPTSSAPATGFSLGAPLAAASTASTGFGGFSFGKTTTATSAAPSFVNYSELICHPFVGLLGSTPASTSSSGLSLGLGSGMFGAPSGTTTSAASIFTSQPQTTAASIFTSLPQTTATVGLGGLDPNTALKSGKKASFRFLIFPFSVHSDGKTVKESLLPEPLGATVDALQKYVKEEKAVREDITRMSSKPMIKVQEDVTVLRQLLSVVANGLQRNACSVEKLKQEMAQKLKDAEMAQRTKDIPASMQYENTAPTEYFQHLVEEFEERMVTYRQQIETLDSHLAALHQPTPHTPSELLLLLKKLHETFISLAAQLQQVHEAVKAQKDQFLTYRRVFHSDSKNIFHKSMPLPKTVKKTHLSELAGPNPFPDTTNTAAQAMAMVHSRAQQPQGPPVTGLSGGTQTGFGMSSFSSGIFGTPKSTTGFGSGAGLSSVGPNIGGVGNLFSSTSLLTSPASGGFGTTPTLGSSTTAALNLAGTSLNTTNNAKQPFQLQKPPQGAKRGKR</sequence>
<dbReference type="GO" id="GO:0051028">
    <property type="term" value="P:mRNA transport"/>
    <property type="evidence" value="ECO:0007669"/>
    <property type="project" value="UniProtKB-KW"/>
</dbReference>
<proteinExistence type="predicted"/>
<dbReference type="Pfam" id="PF15967">
    <property type="entry name" value="Nucleoporin_FG2"/>
    <property type="match status" value="1"/>
</dbReference>
<evidence type="ECO:0000256" key="2">
    <source>
        <dbReference type="ARBA" id="ARBA00022448"/>
    </source>
</evidence>
<dbReference type="Proteomes" id="UP000678393">
    <property type="component" value="Unassembled WGS sequence"/>
</dbReference>
<keyword evidence="3" id="KW-0509">mRNA transport</keyword>
<dbReference type="PANTHER" id="PTHR13437">
    <property type="entry name" value="NUCLEOPORIN P58/P45 NUCLEOPORIN-LIKE PROTEIN 1"/>
    <property type="match status" value="1"/>
</dbReference>
<comment type="subcellular location">
    <subcellularLocation>
        <location evidence="1">Nucleus</location>
        <location evidence="1">Nuclear pore complex</location>
    </subcellularLocation>
</comment>
<evidence type="ECO:0008006" key="12">
    <source>
        <dbReference type="Google" id="ProtNLM"/>
    </source>
</evidence>
<keyword evidence="7" id="KW-0539">Nucleus</keyword>
<name>A0A8S4A3M7_9EUPU</name>
<keyword evidence="2" id="KW-0813">Transport</keyword>
<dbReference type="GO" id="GO:0015031">
    <property type="term" value="P:protein transport"/>
    <property type="evidence" value="ECO:0007669"/>
    <property type="project" value="UniProtKB-KW"/>
</dbReference>
<evidence type="ECO:0000256" key="4">
    <source>
        <dbReference type="ARBA" id="ARBA00022927"/>
    </source>
</evidence>
<keyword evidence="6" id="KW-0906">Nuclear pore complex</keyword>
<comment type="caution">
    <text evidence="10">The sequence shown here is derived from an EMBL/GenBank/DDBJ whole genome shotgun (WGS) entry which is preliminary data.</text>
</comment>
<evidence type="ECO:0000256" key="8">
    <source>
        <dbReference type="SAM" id="Coils"/>
    </source>
</evidence>